<dbReference type="Pfam" id="PF01967">
    <property type="entry name" value="MoaC"/>
    <property type="match status" value="1"/>
</dbReference>
<dbReference type="NCBIfam" id="NF006870">
    <property type="entry name" value="PRK09364.1"/>
    <property type="match status" value="1"/>
</dbReference>
<dbReference type="GO" id="GO:0006777">
    <property type="term" value="P:Mo-molybdopterin cofactor biosynthetic process"/>
    <property type="evidence" value="ECO:0007669"/>
    <property type="project" value="UniProtKB-KW"/>
</dbReference>
<evidence type="ECO:0000259" key="4">
    <source>
        <dbReference type="Pfam" id="PF01967"/>
    </source>
</evidence>
<dbReference type="NCBIfam" id="TIGR00581">
    <property type="entry name" value="moaC"/>
    <property type="match status" value="1"/>
</dbReference>
<protein>
    <recommendedName>
        <fullName evidence="4">Molybdopterin cofactor biosynthesis C (MoaC) domain-containing protein</fullName>
    </recommendedName>
</protein>
<dbReference type="UniPathway" id="UPA00344"/>
<keyword evidence="6" id="KW-1185">Reference proteome</keyword>
<dbReference type="AlphaFoldDB" id="A0A091AUD8"/>
<comment type="pathway">
    <text evidence="1">Cofactor biosynthesis; molybdopterin biosynthesis.</text>
</comment>
<name>A0A091AUD8_9GAMM</name>
<dbReference type="Proteomes" id="UP000029392">
    <property type="component" value="Unassembled WGS sequence"/>
</dbReference>
<accession>A0A091AUD8</accession>
<feature type="domain" description="Molybdopterin cofactor biosynthesis C (MoaC)" evidence="4">
    <location>
        <begin position="17"/>
        <end position="153"/>
    </location>
</feature>
<keyword evidence="2" id="KW-0501">Molybdenum cofactor biosynthesis</keyword>
<evidence type="ECO:0000256" key="1">
    <source>
        <dbReference type="ARBA" id="ARBA00005046"/>
    </source>
</evidence>
<dbReference type="RefSeq" id="WP_052385945.1">
    <property type="nucleotide sequence ID" value="NZ_AVCH01000195.1"/>
</dbReference>
<dbReference type="PATRIC" id="fig|1384054.3.peg.2419"/>
<comment type="caution">
    <text evidence="5">The sequence shown here is derived from an EMBL/GenBank/DDBJ whole genome shotgun (WGS) entry which is preliminary data.</text>
</comment>
<dbReference type="eggNOG" id="COG0315">
    <property type="taxonomic scope" value="Bacteria"/>
</dbReference>
<sequence length="162" mass="17031">MKKSKLTHLDAAGRPAMVDVSAKPATAREAVAECRVRFPAAVAQALRKGGMKTAKGPVMDTAVIAGTMAVKRTHELIPFCHPLPIDGCRFDLAWSGDSVLRIECAVKTTHRTGVEMEALAGATLAALTVYDMCKALSHAIVIGPAKLVAKRGGKRTVGTARA</sequence>
<dbReference type="Gene3D" id="3.30.70.640">
    <property type="entry name" value="Molybdopterin cofactor biosynthesis C (MoaC) domain"/>
    <property type="match status" value="1"/>
</dbReference>
<evidence type="ECO:0000313" key="6">
    <source>
        <dbReference type="Proteomes" id="UP000029392"/>
    </source>
</evidence>
<dbReference type="SUPFAM" id="SSF55040">
    <property type="entry name" value="Molybdenum cofactor biosynthesis protein C, MoaC"/>
    <property type="match status" value="1"/>
</dbReference>
<evidence type="ECO:0000313" key="5">
    <source>
        <dbReference type="EMBL" id="KFN42991.1"/>
    </source>
</evidence>
<dbReference type="STRING" id="1384054.N790_11120"/>
<reference evidence="5 6" key="1">
    <citation type="submission" date="2013-09" db="EMBL/GenBank/DDBJ databases">
        <title>Genome sequencing of Arenimonas malthae.</title>
        <authorList>
            <person name="Chen F."/>
            <person name="Wang G."/>
        </authorList>
    </citation>
    <scope>NUCLEOTIDE SEQUENCE [LARGE SCALE GENOMIC DNA]</scope>
    <source>
        <strain evidence="5 6">CC-JY-1</strain>
    </source>
</reference>
<dbReference type="EMBL" id="AVCH01000195">
    <property type="protein sequence ID" value="KFN42991.1"/>
    <property type="molecule type" value="Genomic_DNA"/>
</dbReference>
<gene>
    <name evidence="5" type="ORF">N790_11120</name>
</gene>
<comment type="function">
    <text evidence="3">Catalyzes the conversion of (8S)-3',8-cyclo-7,8-dihydroguanosine 5'-triphosphate to cyclic pyranopterin monophosphate (cPMP).</text>
</comment>
<organism evidence="5 6">
    <name type="scientific">Arenimonas malthae CC-JY-1</name>
    <dbReference type="NCBI Taxonomy" id="1384054"/>
    <lineage>
        <taxon>Bacteria</taxon>
        <taxon>Pseudomonadati</taxon>
        <taxon>Pseudomonadota</taxon>
        <taxon>Gammaproteobacteria</taxon>
        <taxon>Lysobacterales</taxon>
        <taxon>Lysobacteraceae</taxon>
        <taxon>Arenimonas</taxon>
    </lineage>
</organism>
<dbReference type="InterPro" id="IPR002820">
    <property type="entry name" value="Mopterin_CF_biosynth-C_dom"/>
</dbReference>
<dbReference type="InterPro" id="IPR023045">
    <property type="entry name" value="MoaC"/>
</dbReference>
<proteinExistence type="predicted"/>
<dbReference type="InterPro" id="IPR036522">
    <property type="entry name" value="MoaC_sf"/>
</dbReference>
<evidence type="ECO:0000256" key="2">
    <source>
        <dbReference type="ARBA" id="ARBA00023150"/>
    </source>
</evidence>
<evidence type="ECO:0000256" key="3">
    <source>
        <dbReference type="ARBA" id="ARBA00055087"/>
    </source>
</evidence>
<dbReference type="OrthoDB" id="9794429at2"/>